<dbReference type="RefSeq" id="WP_151968848.1">
    <property type="nucleotide sequence ID" value="NZ_AP019860.1"/>
</dbReference>
<evidence type="ECO:0000313" key="1">
    <source>
        <dbReference type="EMBL" id="BBM84713.1"/>
    </source>
</evidence>
<sequence length="94" mass="10960">MQNFRDTFPETYTLLTAWFADDGKDNKVIKEFISEESAEMQKKVIEEGKALLNGEEKYRKQIGDLANRAFDNQQQSEEWLQNIIVQIEKNTANS</sequence>
<evidence type="ECO:0000313" key="2">
    <source>
        <dbReference type="Proteomes" id="UP000326354"/>
    </source>
</evidence>
<organism evidence="1 2">
    <name type="scientific">Uabimicrobium amorphum</name>
    <dbReference type="NCBI Taxonomy" id="2596890"/>
    <lineage>
        <taxon>Bacteria</taxon>
        <taxon>Pseudomonadati</taxon>
        <taxon>Planctomycetota</taxon>
        <taxon>Candidatus Uabimicrobiia</taxon>
        <taxon>Candidatus Uabimicrobiales</taxon>
        <taxon>Candidatus Uabimicrobiaceae</taxon>
        <taxon>Candidatus Uabimicrobium</taxon>
    </lineage>
</organism>
<proteinExistence type="predicted"/>
<dbReference type="KEGG" id="uam:UABAM_03074"/>
<name>A0A5S9IMN2_UABAM</name>
<protein>
    <submittedName>
        <fullName evidence="1">Uncharacterized protein</fullName>
    </submittedName>
</protein>
<dbReference type="EMBL" id="AP019860">
    <property type="protein sequence ID" value="BBM84713.1"/>
    <property type="molecule type" value="Genomic_DNA"/>
</dbReference>
<dbReference type="Proteomes" id="UP000326354">
    <property type="component" value="Chromosome"/>
</dbReference>
<reference evidence="1 2" key="1">
    <citation type="submission" date="2019-08" db="EMBL/GenBank/DDBJ databases">
        <title>Complete genome sequence of Candidatus Uab amorphum.</title>
        <authorList>
            <person name="Shiratori T."/>
            <person name="Suzuki S."/>
            <person name="Kakizawa Y."/>
            <person name="Ishida K."/>
        </authorList>
    </citation>
    <scope>NUCLEOTIDE SEQUENCE [LARGE SCALE GENOMIC DNA]</scope>
    <source>
        <strain evidence="1 2">SRT547</strain>
    </source>
</reference>
<dbReference type="AlphaFoldDB" id="A0A5S9IMN2"/>
<keyword evidence="2" id="KW-1185">Reference proteome</keyword>
<accession>A0A5S9IMN2</accession>
<gene>
    <name evidence="1" type="ORF">UABAM_03074</name>
</gene>